<dbReference type="PROSITE" id="PS51119">
    <property type="entry name" value="TAFH"/>
    <property type="match status" value="1"/>
</dbReference>
<gene>
    <name evidence="13" type="ORF">C7M84_016028</name>
</gene>
<dbReference type="SUPFAM" id="SSF158553">
    <property type="entry name" value="TAFH domain-like"/>
    <property type="match status" value="1"/>
</dbReference>
<organism evidence="13 14">
    <name type="scientific">Penaeus vannamei</name>
    <name type="common">Whiteleg shrimp</name>
    <name type="synonym">Litopenaeus vannamei</name>
    <dbReference type="NCBI Taxonomy" id="6689"/>
    <lineage>
        <taxon>Eukaryota</taxon>
        <taxon>Metazoa</taxon>
        <taxon>Ecdysozoa</taxon>
        <taxon>Arthropoda</taxon>
        <taxon>Crustacea</taxon>
        <taxon>Multicrustacea</taxon>
        <taxon>Malacostraca</taxon>
        <taxon>Eumalacostraca</taxon>
        <taxon>Eucarida</taxon>
        <taxon>Decapoda</taxon>
        <taxon>Dendrobranchiata</taxon>
        <taxon>Penaeoidea</taxon>
        <taxon>Penaeidae</taxon>
        <taxon>Penaeus</taxon>
    </lineage>
</organism>
<keyword evidence="8" id="KW-0539">Nucleus</keyword>
<feature type="compositionally biased region" description="Basic and acidic residues" evidence="10">
    <location>
        <begin position="397"/>
        <end position="427"/>
    </location>
</feature>
<dbReference type="Pfam" id="PF01753">
    <property type="entry name" value="zf-MYND"/>
    <property type="match status" value="1"/>
</dbReference>
<dbReference type="PROSITE" id="PS50865">
    <property type="entry name" value="ZF_MYND_2"/>
    <property type="match status" value="1"/>
</dbReference>
<dbReference type="InterPro" id="IPR037249">
    <property type="entry name" value="TAFH/NHR1_dom_sf"/>
</dbReference>
<keyword evidence="7" id="KW-0804">Transcription</keyword>
<dbReference type="Proteomes" id="UP000283509">
    <property type="component" value="Unassembled WGS sequence"/>
</dbReference>
<feature type="region of interest" description="Disordered" evidence="10">
    <location>
        <begin position="390"/>
        <end position="427"/>
    </location>
</feature>
<dbReference type="GO" id="GO:0008270">
    <property type="term" value="F:zinc ion binding"/>
    <property type="evidence" value="ECO:0007669"/>
    <property type="project" value="UniProtKB-KW"/>
</dbReference>
<dbReference type="Pfam" id="PF07531">
    <property type="entry name" value="TAFH"/>
    <property type="match status" value="1"/>
</dbReference>
<accession>A0A3R7LXQ2</accession>
<evidence type="ECO:0000256" key="5">
    <source>
        <dbReference type="ARBA" id="ARBA00022833"/>
    </source>
</evidence>
<dbReference type="GO" id="GO:0003714">
    <property type="term" value="F:transcription corepressor activity"/>
    <property type="evidence" value="ECO:0007669"/>
    <property type="project" value="InterPro"/>
</dbReference>
<keyword evidence="5" id="KW-0862">Zinc</keyword>
<keyword evidence="4 9" id="KW-0863">Zinc-finger</keyword>
<evidence type="ECO:0000256" key="7">
    <source>
        <dbReference type="ARBA" id="ARBA00023163"/>
    </source>
</evidence>
<dbReference type="STRING" id="6689.A0A3R7LXQ2"/>
<dbReference type="GO" id="GO:0005634">
    <property type="term" value="C:nucleus"/>
    <property type="evidence" value="ECO:0007669"/>
    <property type="project" value="UniProtKB-SubCell"/>
</dbReference>
<comment type="caution">
    <text evidence="13">The sequence shown here is derived from an EMBL/GenBank/DDBJ whole genome shotgun (WGS) entry which is preliminary data.</text>
</comment>
<dbReference type="SUPFAM" id="SSF144232">
    <property type="entry name" value="HIT/MYND zinc finger-like"/>
    <property type="match status" value="1"/>
</dbReference>
<evidence type="ECO:0000259" key="11">
    <source>
        <dbReference type="PROSITE" id="PS50865"/>
    </source>
</evidence>
<name>A0A3R7LXQ2_PENVA</name>
<evidence type="ECO:0000256" key="3">
    <source>
        <dbReference type="ARBA" id="ARBA00022723"/>
    </source>
</evidence>
<feature type="domain" description="TAFH" evidence="12">
    <location>
        <begin position="39"/>
        <end position="134"/>
    </location>
</feature>
<evidence type="ECO:0000256" key="4">
    <source>
        <dbReference type="ARBA" id="ARBA00022771"/>
    </source>
</evidence>
<dbReference type="Pfam" id="PF08788">
    <property type="entry name" value="NHR2"/>
    <property type="match status" value="1"/>
</dbReference>
<dbReference type="OrthoDB" id="2951111at2759"/>
<dbReference type="PANTHER" id="PTHR10379:SF14">
    <property type="entry name" value="NERVY, ISOFORM D"/>
    <property type="match status" value="1"/>
</dbReference>
<evidence type="ECO:0008006" key="15">
    <source>
        <dbReference type="Google" id="ProtNLM"/>
    </source>
</evidence>
<evidence type="ECO:0000256" key="10">
    <source>
        <dbReference type="SAM" id="MobiDB-lite"/>
    </source>
</evidence>
<keyword evidence="3" id="KW-0479">Metal-binding</keyword>
<dbReference type="Gene3D" id="1.20.120.1110">
    <property type="entry name" value="TAFH/NHR1 domain"/>
    <property type="match status" value="1"/>
</dbReference>
<evidence type="ECO:0000256" key="1">
    <source>
        <dbReference type="ARBA" id="ARBA00004123"/>
    </source>
</evidence>
<feature type="region of interest" description="Disordered" evidence="10">
    <location>
        <begin position="160"/>
        <end position="189"/>
    </location>
</feature>
<protein>
    <recommendedName>
        <fullName evidence="15">Protein CBFA2T3</fullName>
    </recommendedName>
</protein>
<keyword evidence="2" id="KW-0678">Repressor</keyword>
<proteinExistence type="predicted"/>
<evidence type="ECO:0000256" key="6">
    <source>
        <dbReference type="ARBA" id="ARBA00023015"/>
    </source>
</evidence>
<dbReference type="InterPro" id="IPR003894">
    <property type="entry name" value="TAFH_NHR1"/>
</dbReference>
<dbReference type="InterPro" id="IPR014896">
    <property type="entry name" value="NHR2"/>
</dbReference>
<dbReference type="EMBL" id="QCYY01003007">
    <property type="protein sequence ID" value="ROT65981.1"/>
    <property type="molecule type" value="Genomic_DNA"/>
</dbReference>
<dbReference type="Gene3D" id="6.10.250.230">
    <property type="match status" value="1"/>
</dbReference>
<dbReference type="InterPro" id="IPR013289">
    <property type="entry name" value="CBFA2T1/2/3"/>
</dbReference>
<comment type="subcellular location">
    <subcellularLocation>
        <location evidence="1">Nucleus</location>
    </subcellularLocation>
</comment>
<evidence type="ECO:0000313" key="13">
    <source>
        <dbReference type="EMBL" id="ROT65981.1"/>
    </source>
</evidence>
<dbReference type="PANTHER" id="PTHR10379">
    <property type="entry name" value="MTG8 ETO EIGHT TWENTY ONE PROTEIN"/>
    <property type="match status" value="1"/>
</dbReference>
<evidence type="ECO:0000256" key="8">
    <source>
        <dbReference type="ARBA" id="ARBA00023242"/>
    </source>
</evidence>
<dbReference type="SMART" id="SM00549">
    <property type="entry name" value="TAFH"/>
    <property type="match status" value="1"/>
</dbReference>
<evidence type="ECO:0000259" key="12">
    <source>
        <dbReference type="PROSITE" id="PS51119"/>
    </source>
</evidence>
<evidence type="ECO:0000256" key="2">
    <source>
        <dbReference type="ARBA" id="ARBA00022491"/>
    </source>
</evidence>
<keyword evidence="14" id="KW-1185">Reference proteome</keyword>
<reference evidence="13 14" key="1">
    <citation type="submission" date="2018-04" db="EMBL/GenBank/DDBJ databases">
        <authorList>
            <person name="Zhang X."/>
            <person name="Yuan J."/>
            <person name="Li F."/>
            <person name="Xiang J."/>
        </authorList>
    </citation>
    <scope>NUCLEOTIDE SEQUENCE [LARGE SCALE GENOMIC DNA]</scope>
    <source>
        <tissue evidence="13">Muscle</tissue>
    </source>
</reference>
<dbReference type="PRINTS" id="PR01875">
    <property type="entry name" value="ETOFAMILY"/>
</dbReference>
<dbReference type="InterPro" id="IPR002893">
    <property type="entry name" value="Znf_MYND"/>
</dbReference>
<dbReference type="Gene3D" id="6.10.140.2220">
    <property type="match status" value="1"/>
</dbReference>
<keyword evidence="6" id="KW-0805">Transcription regulation</keyword>
<dbReference type="GO" id="GO:0006351">
    <property type="term" value="P:DNA-templated transcription"/>
    <property type="evidence" value="ECO:0007669"/>
    <property type="project" value="InterPro"/>
</dbReference>
<dbReference type="AlphaFoldDB" id="A0A3R7LXQ2"/>
<feature type="domain" description="MYND-type" evidence="11">
    <location>
        <begin position="355"/>
        <end position="391"/>
    </location>
</feature>
<sequence length="427" mass="46645">MLAQTAAQHLLGVEAGVLPGSAANLVVGVNLRAGARDTHRQISKVRRFLTTLHQFAADISPEVGDRVRHLVLGLLSGGVSVEEFHGGLQEVTHFPLRPFVLPFLRSHLPLLQRELQSLARRASMPVSQYVAVHEAALLEAAAGEPTDFFSSEVTSGKRRHEGYFENGDSGGGSGGSVSPPPAKRLGIFSPPYPSVGISPDLPAHARDYRTPAPPPDDEWKNIHVMLTCILSMVEKTRRALTMLQQKEDRDGAGGAQRMTAVGATDLRQRADYDAEVRRHAAELVAQSIRTTEERVSEAVSEVRRAAVAEVQRAVGAAEARAQELVAAERAKVEALLREVGRRDPSEPRTEPQQACWNCGRKAHETCSGCNVARYCGPFCQHKDWDSHHKQVQQGRGGGEERVTSGRGITEEKVSEKDEDLLDSRQRL</sequence>
<evidence type="ECO:0000256" key="9">
    <source>
        <dbReference type="PROSITE-ProRule" id="PRU00134"/>
    </source>
</evidence>
<evidence type="ECO:0000313" key="14">
    <source>
        <dbReference type="Proteomes" id="UP000283509"/>
    </source>
</evidence>
<reference evidence="13 14" key="2">
    <citation type="submission" date="2019-01" db="EMBL/GenBank/DDBJ databases">
        <title>The decoding of complex shrimp genome reveals the adaptation for benthos swimmer, frequently molting mechanism and breeding impact on genome.</title>
        <authorList>
            <person name="Sun Y."/>
            <person name="Gao Y."/>
            <person name="Yu Y."/>
        </authorList>
    </citation>
    <scope>NUCLEOTIDE SEQUENCE [LARGE SCALE GENOMIC DNA]</scope>
    <source>
        <tissue evidence="13">Muscle</tissue>
    </source>
</reference>